<feature type="transmembrane region" description="Helical" evidence="2">
    <location>
        <begin position="67"/>
        <end position="89"/>
    </location>
</feature>
<protein>
    <submittedName>
        <fullName evidence="4">CPBP family intramembrane metalloprotease</fullName>
    </submittedName>
</protein>
<feature type="transmembrane region" description="Helical" evidence="2">
    <location>
        <begin position="35"/>
        <end position="52"/>
    </location>
</feature>
<comment type="similarity">
    <text evidence="1">Belongs to the UPF0177 family.</text>
</comment>
<feature type="transmembrane region" description="Helical" evidence="2">
    <location>
        <begin position="184"/>
        <end position="203"/>
    </location>
</feature>
<keyword evidence="4" id="KW-0378">Hydrolase</keyword>
<feature type="transmembrane region" description="Helical" evidence="2">
    <location>
        <begin position="157"/>
        <end position="177"/>
    </location>
</feature>
<evidence type="ECO:0000256" key="1">
    <source>
        <dbReference type="ARBA" id="ARBA00009067"/>
    </source>
</evidence>
<dbReference type="AlphaFoldDB" id="A0AAW8T8I2"/>
<proteinExistence type="inferred from homology"/>
<sequence length="204" mass="23200">MDKMSIRKRSNLVIALTILVAILFSTPIVKLIQPVGFLFNVVFAGLIGLIFFKEQFLQQFKHFKLKVMLYGIPLTMLTGIVMGFIYQILAGQPTTNSIDSTISMAMIFTQIPFMLMGEEVLSTNLLIALENKGLSFTTASIIVSILFAFWHTSAYGFHPLQLLLTLMPIRLVLNFIWMRSKSIWVSWICHYLFDLLSLIPMALK</sequence>
<evidence type="ECO:0000313" key="4">
    <source>
        <dbReference type="EMBL" id="MDT2544602.1"/>
    </source>
</evidence>
<reference evidence="4" key="1">
    <citation type="submission" date="2023-03" db="EMBL/GenBank/DDBJ databases">
        <authorList>
            <person name="Shen W."/>
            <person name="Cai J."/>
        </authorList>
    </citation>
    <scope>NUCLEOTIDE SEQUENCE</scope>
    <source>
        <strain evidence="4">Y15</strain>
    </source>
</reference>
<organism evidence="4 5">
    <name type="scientific">Enterococcus raffinosus</name>
    <dbReference type="NCBI Taxonomy" id="71452"/>
    <lineage>
        <taxon>Bacteria</taxon>
        <taxon>Bacillati</taxon>
        <taxon>Bacillota</taxon>
        <taxon>Bacilli</taxon>
        <taxon>Lactobacillales</taxon>
        <taxon>Enterococcaceae</taxon>
        <taxon>Enterococcus</taxon>
    </lineage>
</organism>
<feature type="transmembrane region" description="Helical" evidence="2">
    <location>
        <begin position="101"/>
        <end position="121"/>
    </location>
</feature>
<dbReference type="RefSeq" id="WP_010744072.1">
    <property type="nucleotide sequence ID" value="NZ_CP081847.1"/>
</dbReference>
<dbReference type="GO" id="GO:0080120">
    <property type="term" value="P:CAAX-box protein maturation"/>
    <property type="evidence" value="ECO:0007669"/>
    <property type="project" value="UniProtKB-ARBA"/>
</dbReference>
<keyword evidence="4" id="KW-0645">Protease</keyword>
<dbReference type="GO" id="GO:0004175">
    <property type="term" value="F:endopeptidase activity"/>
    <property type="evidence" value="ECO:0007669"/>
    <property type="project" value="UniProtKB-ARBA"/>
</dbReference>
<dbReference type="Proteomes" id="UP001254770">
    <property type="component" value="Unassembled WGS sequence"/>
</dbReference>
<feature type="domain" description="CAAX prenyl protease 2/Lysostaphin resistance protein A-like" evidence="3">
    <location>
        <begin position="104"/>
        <end position="195"/>
    </location>
</feature>
<evidence type="ECO:0000256" key="2">
    <source>
        <dbReference type="SAM" id="Phobius"/>
    </source>
</evidence>
<dbReference type="InterPro" id="IPR003675">
    <property type="entry name" value="Rce1/LyrA-like_dom"/>
</dbReference>
<feature type="transmembrane region" description="Helical" evidence="2">
    <location>
        <begin position="133"/>
        <end position="151"/>
    </location>
</feature>
<accession>A0AAW8T8I2</accession>
<evidence type="ECO:0000259" key="3">
    <source>
        <dbReference type="Pfam" id="PF02517"/>
    </source>
</evidence>
<dbReference type="EMBL" id="JARPXL010000008">
    <property type="protein sequence ID" value="MDT2544602.1"/>
    <property type="molecule type" value="Genomic_DNA"/>
</dbReference>
<name>A0AAW8T8I2_9ENTE</name>
<comment type="caution">
    <text evidence="4">The sequence shown here is derived from an EMBL/GenBank/DDBJ whole genome shotgun (WGS) entry which is preliminary data.</text>
</comment>
<keyword evidence="2" id="KW-0472">Membrane</keyword>
<dbReference type="GO" id="GO:0008237">
    <property type="term" value="F:metallopeptidase activity"/>
    <property type="evidence" value="ECO:0007669"/>
    <property type="project" value="UniProtKB-KW"/>
</dbReference>
<keyword evidence="4" id="KW-0482">Metalloprotease</keyword>
<gene>
    <name evidence="4" type="ORF">P7D69_09660</name>
</gene>
<dbReference type="Pfam" id="PF02517">
    <property type="entry name" value="Rce1-like"/>
    <property type="match status" value="1"/>
</dbReference>
<feature type="transmembrane region" description="Helical" evidence="2">
    <location>
        <begin position="12"/>
        <end position="29"/>
    </location>
</feature>
<keyword evidence="2" id="KW-1133">Transmembrane helix</keyword>
<evidence type="ECO:0000313" key="5">
    <source>
        <dbReference type="Proteomes" id="UP001254770"/>
    </source>
</evidence>
<keyword evidence="2" id="KW-0812">Transmembrane</keyword>